<dbReference type="Proteomes" id="UP000613030">
    <property type="component" value="Unassembled WGS sequence"/>
</dbReference>
<evidence type="ECO:0000313" key="3">
    <source>
        <dbReference type="EMBL" id="MBL0739641.1"/>
    </source>
</evidence>
<protein>
    <submittedName>
        <fullName evidence="3">VCBS repeat-containing protein</fullName>
    </submittedName>
</protein>
<dbReference type="InterPro" id="IPR011519">
    <property type="entry name" value="UnbV_ASPIC"/>
</dbReference>
<proteinExistence type="predicted"/>
<accession>A0ABS1KMZ9</accession>
<organism evidence="3 4">
    <name type="scientific">Chryseolinea lacunae</name>
    <dbReference type="NCBI Taxonomy" id="2801331"/>
    <lineage>
        <taxon>Bacteria</taxon>
        <taxon>Pseudomonadati</taxon>
        <taxon>Bacteroidota</taxon>
        <taxon>Cytophagia</taxon>
        <taxon>Cytophagales</taxon>
        <taxon>Fulvivirgaceae</taxon>
        <taxon>Chryseolinea</taxon>
    </lineage>
</organism>
<keyword evidence="1" id="KW-0732">Signal</keyword>
<keyword evidence="4" id="KW-1185">Reference proteome</keyword>
<comment type="caution">
    <text evidence="3">The sequence shown here is derived from an EMBL/GenBank/DDBJ whole genome shotgun (WGS) entry which is preliminary data.</text>
</comment>
<dbReference type="EMBL" id="JAERRB010000001">
    <property type="protein sequence ID" value="MBL0739641.1"/>
    <property type="molecule type" value="Genomic_DNA"/>
</dbReference>
<feature type="domain" description="ASPIC/UnbV" evidence="2">
    <location>
        <begin position="524"/>
        <end position="590"/>
    </location>
</feature>
<sequence>MKHFVPCAVLFALLWSCNTTPTRFELLSSGHTGITFNNLLTESDTLNVLSFEYMYNGGGVGTGDFNNDGLTDIFMAGNMVTSKLYLNKGSLAFDDITQAANVETKLWCTGVSVVDIDQDGRLDIYVCTVNPHDNETSPNLLFHNKGNNANGVPQFEEVAARVGLADQSYSTQAAFLDYDRDGDLDMYLLTNALENYSRNSPIGQRKDGTGKSVDKFFRNEGVTNGLPQFKDVSAEAGILTEGWGLGIVVNDLNRDGFPDVYVANDFLSNDHVFINTGQGAFVNEMDRLRHQEYNGMGADIGDINNDGLNDIVVVDMMPEDNLRQKTMFPTIAYDRFHKNIQMKYSPQYVRNVLQLNNGNGTFSDIGYLSGIYATDWSWSALMADLDNDGWQDVLITNGYRKDITNLDFVAYSKESSMFGTDATRLKKLLTAVNEIEGVKKPDLLFRNNGDLRFTNKSAEWGMVQEAYGNGAAYADLDNDGDLDLVINNINDEAFLYRNNTVEMGDGKGNYLRVAFKGPTGNANGLGTKVEITSRGKKQYREYQVQRGYQSSVESYLHFGLDTLNTVDTLSVVWPDGKSQILTNVKANQVIALDHKNAGDVADQKKTVSQPFFVNASATAKLQYKHSEPDYIDFKSTATLPQKYSQAGPGISVGDVNGDGLEDVVLCGPAQHATLLFYQQKNGTFKRDSLSPKTSEDMSMLLFDADQDNDLDLYCVSGSSEFGLAANAYQDRFYRNTGNKLVQDTTALPKENSSGSTVTACDFDHDGDVDLFVGGRISPLRYPEAPQSMVLQNEGKGKFTDVTSSLLPALRRVGMVTASLWTDFDNDGWTDLALVGEWMPVSFFKNNGGKSFSPAFADGVGWWSSIVGGDFDNDGDTDYVCGNLGLNSLFQASPTEPVSIYAKDFDGNGSFDPLITRYVQGKEFLTHPRETLTDQIVSLKRKLVRYNIYGNAPLQAILTKEQLDGALIYRATTFASIYMENQGGGKFTTRPLPITVQFSPLNGMQATDVNRDGNLDLLAIGNAYATDPLSGLYDAGIGVTLLGDGTGNFTALPVARSGFFVNNDAKSLVSLPGAAGTTLWMATATRDSVKVFEQSGSGVWIKPRPGDVWAEVTLPDGKKQRRELYYGSGYLSQSTRAFRVPATATEIWLTDAQGNRRKAWDAATALALPGWSGKEVIK</sequence>
<gene>
    <name evidence="3" type="ORF">JI741_00365</name>
</gene>
<reference evidence="3 4" key="1">
    <citation type="submission" date="2021-01" db="EMBL/GenBank/DDBJ databases">
        <title>Chryseolinea sp. Jin1 Genome sequencing and assembly.</title>
        <authorList>
            <person name="Kim I."/>
        </authorList>
    </citation>
    <scope>NUCLEOTIDE SEQUENCE [LARGE SCALE GENOMIC DNA]</scope>
    <source>
        <strain evidence="3 4">Jin1</strain>
    </source>
</reference>
<evidence type="ECO:0000256" key="1">
    <source>
        <dbReference type="ARBA" id="ARBA00022729"/>
    </source>
</evidence>
<dbReference type="Pfam" id="PF13517">
    <property type="entry name" value="FG-GAP_3"/>
    <property type="match status" value="5"/>
</dbReference>
<dbReference type="InterPro" id="IPR013517">
    <property type="entry name" value="FG-GAP"/>
</dbReference>
<name>A0ABS1KMZ9_9BACT</name>
<dbReference type="InterPro" id="IPR028994">
    <property type="entry name" value="Integrin_alpha_N"/>
</dbReference>
<dbReference type="SUPFAM" id="SSF69318">
    <property type="entry name" value="Integrin alpha N-terminal domain"/>
    <property type="match status" value="3"/>
</dbReference>
<dbReference type="PANTHER" id="PTHR16026:SF0">
    <property type="entry name" value="CARTILAGE ACIDIC PROTEIN 1"/>
    <property type="match status" value="1"/>
</dbReference>
<dbReference type="Gene3D" id="2.130.10.130">
    <property type="entry name" value="Integrin alpha, N-terminal"/>
    <property type="match status" value="4"/>
</dbReference>
<dbReference type="RefSeq" id="WP_202006618.1">
    <property type="nucleotide sequence ID" value="NZ_JAERRB010000001.1"/>
</dbReference>
<dbReference type="InterPro" id="IPR027039">
    <property type="entry name" value="Crtac1"/>
</dbReference>
<evidence type="ECO:0000259" key="2">
    <source>
        <dbReference type="Pfam" id="PF07593"/>
    </source>
</evidence>
<evidence type="ECO:0000313" key="4">
    <source>
        <dbReference type="Proteomes" id="UP000613030"/>
    </source>
</evidence>
<dbReference type="Pfam" id="PF07593">
    <property type="entry name" value="UnbV_ASPIC"/>
    <property type="match status" value="1"/>
</dbReference>
<dbReference type="PANTHER" id="PTHR16026">
    <property type="entry name" value="CARTILAGE ACIDIC PROTEIN 1"/>
    <property type="match status" value="1"/>
</dbReference>